<accession>A0ABR2UEV5</accession>
<name>A0ABR2UEV5_9PEZI</name>
<comment type="catalytic activity">
    <reaction evidence="8">
        <text>guanosine(9) in tRNA + S-adenosyl-L-methionine = N(1)-methylguanosine(9) in tRNA + S-adenosyl-L-homocysteine + H(+)</text>
        <dbReference type="Rhea" id="RHEA:43156"/>
        <dbReference type="Rhea" id="RHEA-COMP:10367"/>
        <dbReference type="Rhea" id="RHEA-COMP:10368"/>
        <dbReference type="ChEBI" id="CHEBI:15378"/>
        <dbReference type="ChEBI" id="CHEBI:57856"/>
        <dbReference type="ChEBI" id="CHEBI:59789"/>
        <dbReference type="ChEBI" id="CHEBI:73542"/>
        <dbReference type="ChEBI" id="CHEBI:74269"/>
        <dbReference type="EC" id="2.1.1.221"/>
    </reaction>
</comment>
<evidence type="ECO:0000256" key="8">
    <source>
        <dbReference type="ARBA" id="ARBA00048434"/>
    </source>
</evidence>
<evidence type="ECO:0000256" key="9">
    <source>
        <dbReference type="SAM" id="MobiDB-lite"/>
    </source>
</evidence>
<organism evidence="11 12">
    <name type="scientific">Seiridium unicorne</name>
    <dbReference type="NCBI Taxonomy" id="138068"/>
    <lineage>
        <taxon>Eukaryota</taxon>
        <taxon>Fungi</taxon>
        <taxon>Dikarya</taxon>
        <taxon>Ascomycota</taxon>
        <taxon>Pezizomycotina</taxon>
        <taxon>Sordariomycetes</taxon>
        <taxon>Xylariomycetidae</taxon>
        <taxon>Amphisphaeriales</taxon>
        <taxon>Sporocadaceae</taxon>
        <taxon>Seiridium</taxon>
    </lineage>
</organism>
<keyword evidence="3" id="KW-0489">Methyltransferase</keyword>
<feature type="region of interest" description="Disordered" evidence="9">
    <location>
        <begin position="128"/>
        <end position="147"/>
    </location>
</feature>
<dbReference type="EC" id="2.1.1.221" evidence="1"/>
<evidence type="ECO:0000313" key="11">
    <source>
        <dbReference type="EMBL" id="KAK9412871.1"/>
    </source>
</evidence>
<dbReference type="InterPro" id="IPR028564">
    <property type="entry name" value="MT_TRM10-typ"/>
</dbReference>
<keyword evidence="5" id="KW-0949">S-adenosyl-L-methionine</keyword>
<dbReference type="PANTHER" id="PTHR13563:SF13">
    <property type="entry name" value="TRNA METHYLTRANSFERASE 10 HOMOLOG A"/>
    <property type="match status" value="1"/>
</dbReference>
<protein>
    <recommendedName>
        <fullName evidence="2">tRNA (guanine(9)-N1)-methyltransferase</fullName>
        <ecNumber evidence="1">2.1.1.221</ecNumber>
    </recommendedName>
    <alternativeName>
        <fullName evidence="7">tRNA methyltransferase 10</fullName>
    </alternativeName>
    <alternativeName>
        <fullName evidence="6">tRNA(m1G9)-methyltransferase</fullName>
    </alternativeName>
</protein>
<feature type="region of interest" description="Disordered" evidence="9">
    <location>
        <begin position="260"/>
        <end position="284"/>
    </location>
</feature>
<dbReference type="PANTHER" id="PTHR13563">
    <property type="entry name" value="TRNA (GUANINE-9-) METHYLTRANSFERASE"/>
    <property type="match status" value="1"/>
</dbReference>
<dbReference type="EMBL" id="JARVKF010000447">
    <property type="protein sequence ID" value="KAK9412871.1"/>
    <property type="molecule type" value="Genomic_DNA"/>
</dbReference>
<reference evidence="11 12" key="1">
    <citation type="journal article" date="2024" name="J. Plant Pathol.">
        <title>Sequence and assembly of the genome of Seiridium unicorne, isolate CBS 538.82, causal agent of cypress canker disease.</title>
        <authorList>
            <person name="Scali E."/>
            <person name="Rocca G.D."/>
            <person name="Danti R."/>
            <person name="Garbelotto M."/>
            <person name="Barberini S."/>
            <person name="Baroncelli R."/>
            <person name="Emiliani G."/>
        </authorList>
    </citation>
    <scope>NUCLEOTIDE SEQUENCE [LARGE SCALE GENOMIC DNA]</scope>
    <source>
        <strain evidence="11 12">BM-138-508</strain>
    </source>
</reference>
<comment type="caution">
    <text evidence="11">The sequence shown here is derived from an EMBL/GenBank/DDBJ whole genome shotgun (WGS) entry which is preliminary data.</text>
</comment>
<keyword evidence="4" id="KW-0808">Transferase</keyword>
<dbReference type="InterPro" id="IPR038459">
    <property type="entry name" value="MT_TRM10-typ_sf"/>
</dbReference>
<feature type="compositionally biased region" description="Acidic residues" evidence="9">
    <location>
        <begin position="52"/>
        <end position="70"/>
    </location>
</feature>
<dbReference type="Gene3D" id="3.40.1280.30">
    <property type="match status" value="1"/>
</dbReference>
<feature type="region of interest" description="Disordered" evidence="9">
    <location>
        <begin position="394"/>
        <end position="422"/>
    </location>
</feature>
<feature type="compositionally biased region" description="Basic and acidic residues" evidence="9">
    <location>
        <begin position="128"/>
        <end position="142"/>
    </location>
</feature>
<dbReference type="CDD" id="cd18089">
    <property type="entry name" value="SPOUT_Trm10-like"/>
    <property type="match status" value="1"/>
</dbReference>
<feature type="compositionally biased region" description="Basic and acidic residues" evidence="9">
    <location>
        <begin position="413"/>
        <end position="422"/>
    </location>
</feature>
<evidence type="ECO:0000256" key="5">
    <source>
        <dbReference type="ARBA" id="ARBA00022691"/>
    </source>
</evidence>
<feature type="compositionally biased region" description="Basic and acidic residues" evidence="9">
    <location>
        <begin position="13"/>
        <end position="30"/>
    </location>
</feature>
<feature type="region of interest" description="Disordered" evidence="9">
    <location>
        <begin position="1"/>
        <end position="119"/>
    </location>
</feature>
<feature type="compositionally biased region" description="Basic and acidic residues" evidence="9">
    <location>
        <begin position="109"/>
        <end position="119"/>
    </location>
</feature>
<feature type="domain" description="SAM-dependent MTase TRM10-type" evidence="10">
    <location>
        <begin position="139"/>
        <end position="385"/>
    </location>
</feature>
<evidence type="ECO:0000256" key="2">
    <source>
        <dbReference type="ARBA" id="ARBA00020451"/>
    </source>
</evidence>
<dbReference type="Proteomes" id="UP001408356">
    <property type="component" value="Unassembled WGS sequence"/>
</dbReference>
<sequence length="422" mass="47541">MEQTTSADLESVAAEKSEIQAQDTQDHDPAIQHLASNGSSELNRGVKRPAEDGLEGDQGGDDSEDVEITTEADHGDKPLSKNQLRKLKRRKLWEEKKEDRKEKRKEKRHSQQERRRLEREAEIAKAVEEGREPVLPRKERNRDPKKKTQVPVSIIIDCQFEEYMYEKEQISLSSQVTRSYSDNRTCQYPVHLYVSSWGGQLKERFDTTLNAQYKHWKGISFVEEDFVGVGKAATELMTGVDGGAVIDVLKAADSGDSVFLGDPAPTGKAKRNDAAPKPEPEADDVEKSIVYLTADSPYVLDRLEPNTSYVIGGIIDRNRHKGLCYKVAREKNVRTAKLPIGEYMVLQDRHVLATNHVVEIMLRWLELGDWGAAFMQVIPMRKGGKLKDDIEGSEVAAGDEAQEIQDEVVATEQPKEEEKDSV</sequence>
<feature type="compositionally biased region" description="Basic and acidic residues" evidence="9">
    <location>
        <begin position="92"/>
        <end position="101"/>
    </location>
</feature>
<evidence type="ECO:0000256" key="1">
    <source>
        <dbReference type="ARBA" id="ARBA00012797"/>
    </source>
</evidence>
<gene>
    <name evidence="11" type="ORF">SUNI508_12284</name>
</gene>
<evidence type="ECO:0000256" key="7">
    <source>
        <dbReference type="ARBA" id="ARBA00032166"/>
    </source>
</evidence>
<evidence type="ECO:0000256" key="3">
    <source>
        <dbReference type="ARBA" id="ARBA00022603"/>
    </source>
</evidence>
<feature type="compositionally biased region" description="Basic and acidic residues" evidence="9">
    <location>
        <begin position="270"/>
        <end position="280"/>
    </location>
</feature>
<dbReference type="PROSITE" id="PS51675">
    <property type="entry name" value="SAM_MT_TRM10"/>
    <property type="match status" value="1"/>
</dbReference>
<proteinExistence type="predicted"/>
<evidence type="ECO:0000256" key="6">
    <source>
        <dbReference type="ARBA" id="ARBA00031792"/>
    </source>
</evidence>
<dbReference type="InterPro" id="IPR007356">
    <property type="entry name" value="tRNA_m1G_MeTrfase_euk"/>
</dbReference>
<evidence type="ECO:0000313" key="12">
    <source>
        <dbReference type="Proteomes" id="UP001408356"/>
    </source>
</evidence>
<evidence type="ECO:0000256" key="4">
    <source>
        <dbReference type="ARBA" id="ARBA00022679"/>
    </source>
</evidence>
<evidence type="ECO:0000259" key="10">
    <source>
        <dbReference type="PROSITE" id="PS51675"/>
    </source>
</evidence>
<keyword evidence="12" id="KW-1185">Reference proteome</keyword>